<gene>
    <name evidence="2" type="ORF">AQUSIP_00640</name>
</gene>
<dbReference type="KEGG" id="asip:AQUSIP_00640"/>
<feature type="coiled-coil region" evidence="1">
    <location>
        <begin position="76"/>
        <end position="108"/>
    </location>
</feature>
<dbReference type="AlphaFoldDB" id="A0A5E4PDY9"/>
<keyword evidence="1" id="KW-0175">Coiled coil</keyword>
<dbReference type="EMBL" id="LR699119">
    <property type="protein sequence ID" value="VVC74792.1"/>
    <property type="molecule type" value="Genomic_DNA"/>
</dbReference>
<protein>
    <submittedName>
        <fullName evidence="2">Uncharacterized protein</fullName>
    </submittedName>
</protein>
<sequence>MIMALHKTTNISQLISDPAAQPAGGAQVSREEEYIRRVFEPRTPEDLALALQNPRSPAYRDMMNMLIAGMAIDLVMLKLIERYLQHRIELDEKEREELKDSIERESLRQKEFFARPEPLQGKMLFGDLQRYNSDEIKIIAEKCWSVIQDLQEKIETLDVKLTHLERDEVQNLRNWQTGIQKRVQAVTQKLEAAKTPLYVRDAITREYRVVNVRSEQAQAILVYAYSSPPPPLLIRELSNAFTGQLKNAREQENDRETANDVKMADDKKIADEKSYQLPTMEDAITKLPQNQAIAAAFKICLGCINDMRAQKDSGVEEINWGSELLKEIKGKNKPVILEAAVAEVETAAPYKEQYRIMVEKDQNTRLKAQYEHRMEQEASLLQRCSDRYQELAHKPLKLMNETDLAANRQLTRTQTG</sequence>
<evidence type="ECO:0000256" key="1">
    <source>
        <dbReference type="SAM" id="Coils"/>
    </source>
</evidence>
<keyword evidence="3" id="KW-1185">Reference proteome</keyword>
<evidence type="ECO:0000313" key="2">
    <source>
        <dbReference type="EMBL" id="VVC74792.1"/>
    </source>
</evidence>
<evidence type="ECO:0000313" key="3">
    <source>
        <dbReference type="Proteomes" id="UP000324194"/>
    </source>
</evidence>
<reference evidence="2 3" key="1">
    <citation type="submission" date="2019-08" db="EMBL/GenBank/DDBJ databases">
        <authorList>
            <person name="Guy L."/>
        </authorList>
    </citation>
    <scope>NUCLEOTIDE SEQUENCE [LARGE SCALE GENOMIC DNA]</scope>
    <source>
        <strain evidence="2 3">SGT-108</strain>
    </source>
</reference>
<organism evidence="2 3">
    <name type="scientific">Aquicella siphonis</name>
    <dbReference type="NCBI Taxonomy" id="254247"/>
    <lineage>
        <taxon>Bacteria</taxon>
        <taxon>Pseudomonadati</taxon>
        <taxon>Pseudomonadota</taxon>
        <taxon>Gammaproteobacteria</taxon>
        <taxon>Legionellales</taxon>
        <taxon>Coxiellaceae</taxon>
        <taxon>Aquicella</taxon>
    </lineage>
</organism>
<accession>A0A5E4PDY9</accession>
<dbReference type="Proteomes" id="UP000324194">
    <property type="component" value="Chromosome 1"/>
</dbReference>
<proteinExistence type="predicted"/>
<name>A0A5E4PDY9_9COXI</name>